<dbReference type="AlphaFoldDB" id="A0A9X8MLS7"/>
<accession>A0A9X8MLS7</accession>
<keyword evidence="2" id="KW-0560">Oxidoreductase</keyword>
<evidence type="ECO:0000256" key="3">
    <source>
        <dbReference type="SAM" id="MobiDB-lite"/>
    </source>
</evidence>
<feature type="compositionally biased region" description="Low complexity" evidence="3">
    <location>
        <begin position="24"/>
        <end position="34"/>
    </location>
</feature>
<dbReference type="SUPFAM" id="SSF51735">
    <property type="entry name" value="NAD(P)-binding Rossmann-fold domains"/>
    <property type="match status" value="1"/>
</dbReference>
<evidence type="ECO:0000259" key="5">
    <source>
        <dbReference type="Pfam" id="PF21761"/>
    </source>
</evidence>
<dbReference type="GO" id="GO:0016491">
    <property type="term" value="F:oxidoreductase activity"/>
    <property type="evidence" value="ECO:0007669"/>
    <property type="project" value="UniProtKB-KW"/>
</dbReference>
<proteinExistence type="inferred from homology"/>
<dbReference type="InterPro" id="IPR013328">
    <property type="entry name" value="6PGD_dom2"/>
</dbReference>
<dbReference type="GO" id="GO:0050661">
    <property type="term" value="F:NADP binding"/>
    <property type="evidence" value="ECO:0007669"/>
    <property type="project" value="InterPro"/>
</dbReference>
<evidence type="ECO:0000256" key="2">
    <source>
        <dbReference type="ARBA" id="ARBA00023002"/>
    </source>
</evidence>
<reference evidence="7" key="1">
    <citation type="submission" date="2016-11" db="EMBL/GenBank/DDBJ databases">
        <authorList>
            <person name="Jaros S."/>
            <person name="Januszkiewicz K."/>
            <person name="Wedrychowicz H."/>
        </authorList>
    </citation>
    <scope>NUCLEOTIDE SEQUENCE [LARGE SCALE GENOMIC DNA]</scope>
    <source>
        <strain evidence="7">CGMCC 4.3555</strain>
    </source>
</reference>
<dbReference type="InterPro" id="IPR006115">
    <property type="entry name" value="6PGDH_NADP-bd"/>
</dbReference>
<comment type="caution">
    <text evidence="6">The sequence shown here is derived from an EMBL/GenBank/DDBJ whole genome shotgun (WGS) entry which is preliminary data.</text>
</comment>
<comment type="similarity">
    <text evidence="1">Belongs to the HIBADH-related family.</text>
</comment>
<protein>
    <submittedName>
        <fullName evidence="6">3-hydroxyisobutyrate dehydrogenase</fullName>
    </submittedName>
</protein>
<dbReference type="InterPro" id="IPR036291">
    <property type="entry name" value="NAD(P)-bd_dom_sf"/>
</dbReference>
<evidence type="ECO:0000313" key="7">
    <source>
        <dbReference type="Proteomes" id="UP000184388"/>
    </source>
</evidence>
<dbReference type="Gene3D" id="1.10.1040.10">
    <property type="entry name" value="N-(1-d-carboxylethyl)-l-norvaline Dehydrogenase, domain 2"/>
    <property type="match status" value="1"/>
</dbReference>
<dbReference type="PIRSF" id="PIRSF000103">
    <property type="entry name" value="HIBADH"/>
    <property type="match status" value="1"/>
</dbReference>
<dbReference type="PANTHER" id="PTHR43580:SF2">
    <property type="entry name" value="CYTOKINE-LIKE NUCLEAR FACTOR N-PAC"/>
    <property type="match status" value="1"/>
</dbReference>
<dbReference type="PANTHER" id="PTHR43580">
    <property type="entry name" value="OXIDOREDUCTASE GLYR1-RELATED"/>
    <property type="match status" value="1"/>
</dbReference>
<evidence type="ECO:0000313" key="6">
    <source>
        <dbReference type="EMBL" id="SHL03622.1"/>
    </source>
</evidence>
<feature type="domain" description="6-phosphogluconate dehydrogenase NADP-binding" evidence="4">
    <location>
        <begin position="42"/>
        <end position="196"/>
    </location>
</feature>
<evidence type="ECO:0000256" key="1">
    <source>
        <dbReference type="ARBA" id="ARBA00009080"/>
    </source>
</evidence>
<dbReference type="InterPro" id="IPR048666">
    <property type="entry name" value="RedAm-like_C"/>
</dbReference>
<feature type="region of interest" description="Disordered" evidence="3">
    <location>
        <begin position="1"/>
        <end position="34"/>
    </location>
</feature>
<organism evidence="6 7">
    <name type="scientific">Streptomyces yunnanensis</name>
    <dbReference type="NCBI Taxonomy" id="156453"/>
    <lineage>
        <taxon>Bacteria</taxon>
        <taxon>Bacillati</taxon>
        <taxon>Actinomycetota</taxon>
        <taxon>Actinomycetes</taxon>
        <taxon>Kitasatosporales</taxon>
        <taxon>Streptomycetaceae</taxon>
        <taxon>Streptomyces</taxon>
    </lineage>
</organism>
<dbReference type="EMBL" id="FRBK01000002">
    <property type="protein sequence ID" value="SHL03622.1"/>
    <property type="molecule type" value="Genomic_DNA"/>
</dbReference>
<dbReference type="Proteomes" id="UP000184388">
    <property type="component" value="Unassembled WGS sequence"/>
</dbReference>
<dbReference type="Pfam" id="PF03446">
    <property type="entry name" value="NAD_binding_2"/>
    <property type="match status" value="1"/>
</dbReference>
<name>A0A9X8MLS7_9ACTN</name>
<gene>
    <name evidence="6" type="ORF">SAMN05216268_102318</name>
</gene>
<dbReference type="InterPro" id="IPR015815">
    <property type="entry name" value="HIBADH-related"/>
</dbReference>
<dbReference type="Gene3D" id="3.40.50.720">
    <property type="entry name" value="NAD(P)-binding Rossmann-like Domain"/>
    <property type="match status" value="1"/>
</dbReference>
<dbReference type="Pfam" id="PF21761">
    <property type="entry name" value="RedAm-like_C"/>
    <property type="match status" value="1"/>
</dbReference>
<evidence type="ECO:0000259" key="4">
    <source>
        <dbReference type="Pfam" id="PF03446"/>
    </source>
</evidence>
<feature type="domain" description="NADPH-dependent reductive aminase-like C-terminal" evidence="5">
    <location>
        <begin position="200"/>
        <end position="325"/>
    </location>
</feature>
<dbReference type="InterPro" id="IPR051265">
    <property type="entry name" value="HIBADH-related_NP60_sf"/>
</dbReference>
<sequence>MSVDDSVGNAAGNAVGQVEGNAEGNTEGNAARNTAGAAARRNVAVLGLGDMGTALAAALLAAGHRVTVWNRTARKADGLVEKGARRATSPAEAIGASDIVIVCILDYADVAPLLSDDGADAALKGRVVVNVTNGSPAEARELAERVAGLGADYLDGGIMAVPDIIGQPQAVVLYSGAKDAFEAHREVLDAFAGSVYLGADPGLAPLNDLALLSGMYGMFGGFLHAAGLVRSAGGNVTAFTTELLIPWLRAMADSQLPAMAAQVDSGDYGATGSHLAMQVSHDAIGDVSRAQGVSTDLFAPLWELMKRRVADGHGAESVGGVVELVHPREPRA</sequence>